<comment type="caution">
    <text evidence="2">The sequence shown here is derived from an EMBL/GenBank/DDBJ whole genome shotgun (WGS) entry which is preliminary data.</text>
</comment>
<sequence>MRGIDLEDEIKALILSKREDDYWDFKEKHHSNKANLLHDIICMANNRVDRDAYIIFGIADGTFNIVGVEHDENRRNQQQMIDFLKSKKFVSGNRPRVEMRTLFLDGHEVDVLIVKNSTDTPYFLTEDFSDNGRKVRANYIYTRVGDTNTDIDKSADVNNIEYLWKKRFLLTRSPFEQIMKRLENKDEWKNDEYVYYNIYNPEFTITLEDDDEGPELLPEFYAYAMYNESTMYQMLNIKYFGTQLYGRQVALLDSGRYTTPVPEWGYLFFGEFKIHPDYAFKYFIKGSPHYKLNEFLYDEDNHEQGYARRRFFEVVLLFEDTLEKEAFLEYVHLQKDEFLNRLAALDGEYSWIESNTKRQQEQIVIRLKTGKVLNQMLKEFRHKGRLER</sequence>
<keyword evidence="3" id="KW-1185">Reference proteome</keyword>
<evidence type="ECO:0000259" key="1">
    <source>
        <dbReference type="Pfam" id="PF04326"/>
    </source>
</evidence>
<protein>
    <submittedName>
        <fullName evidence="2">ATP-binding protein</fullName>
    </submittedName>
</protein>
<dbReference type="GO" id="GO:0005524">
    <property type="term" value="F:ATP binding"/>
    <property type="evidence" value="ECO:0007669"/>
    <property type="project" value="UniProtKB-KW"/>
</dbReference>
<proteinExistence type="predicted"/>
<name>A0ABW5QQV9_9BACL</name>
<evidence type="ECO:0000313" key="3">
    <source>
        <dbReference type="Proteomes" id="UP001597493"/>
    </source>
</evidence>
<dbReference type="Gene3D" id="3.30.950.30">
    <property type="entry name" value="Schlafen, AAA domain"/>
    <property type="match status" value="1"/>
</dbReference>
<dbReference type="Pfam" id="PF04326">
    <property type="entry name" value="SLFN_AlbA_2"/>
    <property type="match status" value="1"/>
</dbReference>
<gene>
    <name evidence="2" type="ORF">ACFSW5_00760</name>
</gene>
<keyword evidence="2" id="KW-0067">ATP-binding</keyword>
<organism evidence="2 3">
    <name type="scientific">Paenibacillus thailandensis</name>
    <dbReference type="NCBI Taxonomy" id="393250"/>
    <lineage>
        <taxon>Bacteria</taxon>
        <taxon>Bacillati</taxon>
        <taxon>Bacillota</taxon>
        <taxon>Bacilli</taxon>
        <taxon>Bacillales</taxon>
        <taxon>Paenibacillaceae</taxon>
        <taxon>Paenibacillus</taxon>
    </lineage>
</organism>
<feature type="domain" description="Schlafen AlbA-2" evidence="1">
    <location>
        <begin position="19"/>
        <end position="150"/>
    </location>
</feature>
<dbReference type="RefSeq" id="WP_379268671.1">
    <property type="nucleotide sequence ID" value="NZ_JBHUGT010000054.1"/>
</dbReference>
<dbReference type="Proteomes" id="UP001597493">
    <property type="component" value="Unassembled WGS sequence"/>
</dbReference>
<keyword evidence="2" id="KW-0547">Nucleotide-binding</keyword>
<reference evidence="3" key="1">
    <citation type="journal article" date="2019" name="Int. J. Syst. Evol. Microbiol.">
        <title>The Global Catalogue of Microorganisms (GCM) 10K type strain sequencing project: providing services to taxonomists for standard genome sequencing and annotation.</title>
        <authorList>
            <consortium name="The Broad Institute Genomics Platform"/>
            <consortium name="The Broad Institute Genome Sequencing Center for Infectious Disease"/>
            <person name="Wu L."/>
            <person name="Ma J."/>
        </authorList>
    </citation>
    <scope>NUCLEOTIDE SEQUENCE [LARGE SCALE GENOMIC DNA]</scope>
    <source>
        <strain evidence="3">TISTR 1827</strain>
    </source>
</reference>
<evidence type="ECO:0000313" key="2">
    <source>
        <dbReference type="EMBL" id="MFD2658791.1"/>
    </source>
</evidence>
<dbReference type="EMBL" id="JBHUMY010000001">
    <property type="protein sequence ID" value="MFD2658791.1"/>
    <property type="molecule type" value="Genomic_DNA"/>
</dbReference>
<accession>A0ABW5QQV9</accession>
<dbReference type="InterPro" id="IPR007421">
    <property type="entry name" value="Schlafen_AlbA_2_dom"/>
</dbReference>
<dbReference type="InterPro" id="IPR038461">
    <property type="entry name" value="Schlafen_AlbA_2_dom_sf"/>
</dbReference>